<protein>
    <submittedName>
        <fullName evidence="1">Uncharacterized protein</fullName>
    </submittedName>
</protein>
<dbReference type="Gene3D" id="3.40.50.300">
    <property type="entry name" value="P-loop containing nucleotide triphosphate hydrolases"/>
    <property type="match status" value="1"/>
</dbReference>
<dbReference type="PANTHER" id="PTHR36451:SF1">
    <property type="entry name" value="OMEGA-HYDROXY-BETA-DIHYDROMENAQUINONE-9 SULFOTRANSFERASE STF3"/>
    <property type="match status" value="1"/>
</dbReference>
<proteinExistence type="predicted"/>
<evidence type="ECO:0000313" key="1">
    <source>
        <dbReference type="EMBL" id="GAG54822.1"/>
    </source>
</evidence>
<sequence>ASMRNFYKKTIEGFMLQSVPDKQIENNIFSLYKQLMTSYFKEKQLIPNGNLIELKFEDFEVNTMNELNRIYSELDISGFERAKNKITSYLSSVSDYKKNKYNLTHEIITSIKRKWDFTIKKWDYDIPSELIFLK</sequence>
<dbReference type="EMBL" id="BART01005885">
    <property type="protein sequence ID" value="GAG54822.1"/>
    <property type="molecule type" value="Genomic_DNA"/>
</dbReference>
<gene>
    <name evidence="1" type="ORF">S01H4_13352</name>
</gene>
<dbReference type="SUPFAM" id="SSF52540">
    <property type="entry name" value="P-loop containing nucleoside triphosphate hydrolases"/>
    <property type="match status" value="1"/>
</dbReference>
<reference evidence="1" key="1">
    <citation type="journal article" date="2014" name="Front. Microbiol.">
        <title>High frequency of phylogenetically diverse reductive dehalogenase-homologous genes in deep subseafloor sedimentary metagenomes.</title>
        <authorList>
            <person name="Kawai M."/>
            <person name="Futagami T."/>
            <person name="Toyoda A."/>
            <person name="Takaki Y."/>
            <person name="Nishi S."/>
            <person name="Hori S."/>
            <person name="Arai W."/>
            <person name="Tsubouchi T."/>
            <person name="Morono Y."/>
            <person name="Uchiyama I."/>
            <person name="Ito T."/>
            <person name="Fujiyama A."/>
            <person name="Inagaki F."/>
            <person name="Takami H."/>
        </authorList>
    </citation>
    <scope>NUCLEOTIDE SEQUENCE</scope>
    <source>
        <strain evidence="1">Expedition CK06-06</strain>
    </source>
</reference>
<comment type="caution">
    <text evidence="1">The sequence shown here is derived from an EMBL/GenBank/DDBJ whole genome shotgun (WGS) entry which is preliminary data.</text>
</comment>
<dbReference type="AlphaFoldDB" id="X0Z8Z2"/>
<dbReference type="InterPro" id="IPR052736">
    <property type="entry name" value="Stf3_sulfotransferase"/>
</dbReference>
<dbReference type="PANTHER" id="PTHR36451">
    <property type="entry name" value="PAPS-DEPENDENT SULFOTRANSFERASE STF3"/>
    <property type="match status" value="1"/>
</dbReference>
<feature type="non-terminal residue" evidence="1">
    <location>
        <position position="1"/>
    </location>
</feature>
<name>X0Z8Z2_9ZZZZ</name>
<organism evidence="1">
    <name type="scientific">marine sediment metagenome</name>
    <dbReference type="NCBI Taxonomy" id="412755"/>
    <lineage>
        <taxon>unclassified sequences</taxon>
        <taxon>metagenomes</taxon>
        <taxon>ecological metagenomes</taxon>
    </lineage>
</organism>
<accession>X0Z8Z2</accession>
<dbReference type="InterPro" id="IPR027417">
    <property type="entry name" value="P-loop_NTPase"/>
</dbReference>